<keyword evidence="4 6" id="KW-0012">Acyltransferase</keyword>
<dbReference type="SUPFAM" id="SSF55048">
    <property type="entry name" value="Probable ACP-binding domain of malonyl-CoA ACP transacylase"/>
    <property type="match status" value="1"/>
</dbReference>
<dbReference type="InterPro" id="IPR004410">
    <property type="entry name" value="Malonyl_CoA-ACP_transAc_FabD"/>
</dbReference>
<name>A0A7W2YIL2_9GAMM</name>
<evidence type="ECO:0000256" key="7">
    <source>
        <dbReference type="PIRSR" id="PIRSR000446-1"/>
    </source>
</evidence>
<proteinExistence type="inferred from homology"/>
<dbReference type="GO" id="GO:0004314">
    <property type="term" value="F:[acyl-carrier-protein] S-malonyltransferase activity"/>
    <property type="evidence" value="ECO:0007669"/>
    <property type="project" value="UniProtKB-EC"/>
</dbReference>
<comment type="caution">
    <text evidence="9">The sequence shown here is derived from an EMBL/GenBank/DDBJ whole genome shotgun (WGS) entry which is preliminary data.</text>
</comment>
<feature type="active site" evidence="7">
    <location>
        <position position="93"/>
    </location>
</feature>
<dbReference type="SUPFAM" id="SSF52151">
    <property type="entry name" value="FabD/lysophospholipase-like"/>
    <property type="match status" value="1"/>
</dbReference>
<dbReference type="PIRSF" id="PIRSF000446">
    <property type="entry name" value="Mct"/>
    <property type="match status" value="1"/>
</dbReference>
<dbReference type="InterPro" id="IPR024925">
    <property type="entry name" value="Malonyl_CoA-ACP_transAc"/>
</dbReference>
<keyword evidence="3 6" id="KW-0808">Transferase</keyword>
<dbReference type="NCBIfam" id="TIGR00128">
    <property type="entry name" value="fabD"/>
    <property type="match status" value="1"/>
</dbReference>
<dbReference type="FunFam" id="3.30.70.250:FF:000001">
    <property type="entry name" value="Malonyl CoA-acyl carrier protein transacylase"/>
    <property type="match status" value="1"/>
</dbReference>
<dbReference type="EMBL" id="JACFXU010000013">
    <property type="protein sequence ID" value="MBA6412177.1"/>
    <property type="molecule type" value="Genomic_DNA"/>
</dbReference>
<dbReference type="Gene3D" id="3.40.366.10">
    <property type="entry name" value="Malonyl-Coenzyme A Acyl Carrier Protein, domain 2"/>
    <property type="match status" value="1"/>
</dbReference>
<dbReference type="InterPro" id="IPR050858">
    <property type="entry name" value="Mal-CoA-ACP_Trans/PKS_FabD"/>
</dbReference>
<dbReference type="PANTHER" id="PTHR42681:SF1">
    <property type="entry name" value="MALONYL-COA-ACYL CARRIER PROTEIN TRANSACYLASE, MITOCHONDRIAL"/>
    <property type="match status" value="1"/>
</dbReference>
<sequence length="317" mass="32986">MTTPSAFIFPGQGSQKVGMLADAYAAFTAVRDTFEEASTALGYDLWDLVQNGEQEALNMTATTQPVLLTSSVALWRAWLEQGGAQPAVMAGHSLGEFSALVCAQSLGFADAVQLVRQRGEFMQTAVPVGEGAMAAIIGLDDAAIVATCAEVVASGAGEVAAVNFNSPGQVVIAGHTAAVDAAIAALKEAGAKRAMPLPVSAPFHTSLMKPAGERLAQAMAGLSIAAPTIPVIHNVHAEAEQDPERIRELLVQQIYSPVQWTACVASIVSRGITEMVECGPGKVLSGLNRRIDKSLNSHSLEDPEALQATKLALTGQK</sequence>
<dbReference type="GO" id="GO:0006633">
    <property type="term" value="P:fatty acid biosynthetic process"/>
    <property type="evidence" value="ECO:0007669"/>
    <property type="project" value="TreeGrafter"/>
</dbReference>
<evidence type="ECO:0000256" key="6">
    <source>
        <dbReference type="PIRNR" id="PIRNR000446"/>
    </source>
</evidence>
<dbReference type="InterPro" id="IPR016036">
    <property type="entry name" value="Malonyl_transacylase_ACP-bd"/>
</dbReference>
<evidence type="ECO:0000256" key="4">
    <source>
        <dbReference type="ARBA" id="ARBA00023315"/>
    </source>
</evidence>
<dbReference type="Gene3D" id="3.30.70.250">
    <property type="entry name" value="Malonyl-CoA ACP transacylase, ACP-binding"/>
    <property type="match status" value="1"/>
</dbReference>
<dbReference type="InterPro" id="IPR016035">
    <property type="entry name" value="Acyl_Trfase/lysoPLipase"/>
</dbReference>
<evidence type="ECO:0000256" key="1">
    <source>
        <dbReference type="ARBA" id="ARBA00013258"/>
    </source>
</evidence>
<evidence type="ECO:0000256" key="3">
    <source>
        <dbReference type="ARBA" id="ARBA00022679"/>
    </source>
</evidence>
<comment type="catalytic activity">
    <reaction evidence="5 6">
        <text>holo-[ACP] + malonyl-CoA = malonyl-[ACP] + CoA</text>
        <dbReference type="Rhea" id="RHEA:41792"/>
        <dbReference type="Rhea" id="RHEA-COMP:9623"/>
        <dbReference type="Rhea" id="RHEA-COMP:9685"/>
        <dbReference type="ChEBI" id="CHEBI:57287"/>
        <dbReference type="ChEBI" id="CHEBI:57384"/>
        <dbReference type="ChEBI" id="CHEBI:64479"/>
        <dbReference type="ChEBI" id="CHEBI:78449"/>
        <dbReference type="EC" id="2.3.1.39"/>
    </reaction>
</comment>
<dbReference type="Proteomes" id="UP000539350">
    <property type="component" value="Unassembled WGS sequence"/>
</dbReference>
<dbReference type="RefSeq" id="WP_182168993.1">
    <property type="nucleotide sequence ID" value="NZ_JACFXU010000013.1"/>
</dbReference>
<accession>A0A7W2YIL2</accession>
<evidence type="ECO:0000256" key="5">
    <source>
        <dbReference type="ARBA" id="ARBA00048462"/>
    </source>
</evidence>
<dbReference type="InterPro" id="IPR014043">
    <property type="entry name" value="Acyl_transferase_dom"/>
</dbReference>
<organism evidence="9 10">
    <name type="scientific">Sediminihaliea albiluteola</name>
    <dbReference type="NCBI Taxonomy" id="2758564"/>
    <lineage>
        <taxon>Bacteria</taxon>
        <taxon>Pseudomonadati</taxon>
        <taxon>Pseudomonadota</taxon>
        <taxon>Gammaproteobacteria</taxon>
        <taxon>Cellvibrionales</taxon>
        <taxon>Halieaceae</taxon>
        <taxon>Sediminihaliea</taxon>
    </lineage>
</organism>
<dbReference type="InterPro" id="IPR001227">
    <property type="entry name" value="Ac_transferase_dom_sf"/>
</dbReference>
<feature type="active site" evidence="7">
    <location>
        <position position="204"/>
    </location>
</feature>
<evidence type="ECO:0000313" key="10">
    <source>
        <dbReference type="Proteomes" id="UP000539350"/>
    </source>
</evidence>
<gene>
    <name evidence="9" type="primary">fabD</name>
    <name evidence="9" type="ORF">H2508_03545</name>
</gene>
<feature type="domain" description="Malonyl-CoA:ACP transacylase (MAT)" evidence="8">
    <location>
        <begin position="8"/>
        <end position="311"/>
    </location>
</feature>
<dbReference type="SMART" id="SM00827">
    <property type="entry name" value="PKS_AT"/>
    <property type="match status" value="1"/>
</dbReference>
<evidence type="ECO:0000313" key="9">
    <source>
        <dbReference type="EMBL" id="MBA6412177.1"/>
    </source>
</evidence>
<dbReference type="PANTHER" id="PTHR42681">
    <property type="entry name" value="MALONYL-COA-ACYL CARRIER PROTEIN TRANSACYLASE, MITOCHONDRIAL"/>
    <property type="match status" value="1"/>
</dbReference>
<dbReference type="Pfam" id="PF00698">
    <property type="entry name" value="Acyl_transf_1"/>
    <property type="match status" value="1"/>
</dbReference>
<evidence type="ECO:0000256" key="2">
    <source>
        <dbReference type="ARBA" id="ARBA00018953"/>
    </source>
</evidence>
<protein>
    <recommendedName>
        <fullName evidence="2 6">Malonyl CoA-acyl carrier protein transacylase</fullName>
        <ecNumber evidence="1 6">2.3.1.39</ecNumber>
    </recommendedName>
</protein>
<keyword evidence="10" id="KW-1185">Reference proteome</keyword>
<dbReference type="AlphaFoldDB" id="A0A7W2YIL2"/>
<dbReference type="GO" id="GO:0005829">
    <property type="term" value="C:cytosol"/>
    <property type="evidence" value="ECO:0007669"/>
    <property type="project" value="TreeGrafter"/>
</dbReference>
<comment type="similarity">
    <text evidence="6">Belongs to the fabD family.</text>
</comment>
<evidence type="ECO:0000259" key="8">
    <source>
        <dbReference type="SMART" id="SM00827"/>
    </source>
</evidence>
<dbReference type="EC" id="2.3.1.39" evidence="1 6"/>
<reference evidence="9 10" key="1">
    <citation type="submission" date="2020-07" db="EMBL/GenBank/DDBJ databases">
        <title>Halieaceae bacterium, F7430, whole genome shotgun sequencing project.</title>
        <authorList>
            <person name="Jiang S."/>
            <person name="Liu Z.W."/>
            <person name="Du Z.J."/>
        </authorList>
    </citation>
    <scope>NUCLEOTIDE SEQUENCE [LARGE SCALE GENOMIC DNA]</scope>
    <source>
        <strain evidence="9 10">F7430</strain>
    </source>
</reference>